<name>A0ABM7I6E1_MYCME</name>
<organism evidence="2 3">
    <name type="scientific">Mycolicibacterium mageritense</name>
    <name type="common">Mycobacterium mageritense</name>
    <dbReference type="NCBI Taxonomy" id="53462"/>
    <lineage>
        <taxon>Bacteria</taxon>
        <taxon>Bacillati</taxon>
        <taxon>Actinomycetota</taxon>
        <taxon>Actinomycetes</taxon>
        <taxon>Mycobacteriales</taxon>
        <taxon>Mycobacteriaceae</taxon>
        <taxon>Mycolicibacterium</taxon>
    </lineage>
</organism>
<accession>A0ABM7I6E1</accession>
<reference evidence="2 3" key="1">
    <citation type="journal article" date="2019" name="Emerg. Microbes Infect.">
        <title>Comprehensive subspecies identification of 175 nontuberculous mycobacteria species based on 7547 genomic profiles.</title>
        <authorList>
            <person name="Matsumoto Y."/>
            <person name="Kinjo T."/>
            <person name="Motooka D."/>
            <person name="Nabeya D."/>
            <person name="Jung N."/>
            <person name="Uechi K."/>
            <person name="Horii T."/>
            <person name="Iida T."/>
            <person name="Fujita J."/>
            <person name="Nakamura S."/>
        </authorList>
    </citation>
    <scope>NUCLEOTIDE SEQUENCE [LARGE SCALE GENOMIC DNA]</scope>
    <source>
        <strain evidence="2 3">JCM 12375</strain>
    </source>
</reference>
<evidence type="ECO:0000313" key="2">
    <source>
        <dbReference type="EMBL" id="BBX38531.1"/>
    </source>
</evidence>
<dbReference type="InterPro" id="IPR027417">
    <property type="entry name" value="P-loop_NTPase"/>
</dbReference>
<keyword evidence="3" id="KW-1185">Reference proteome</keyword>
<dbReference type="Gene3D" id="3.40.50.300">
    <property type="entry name" value="P-loop containing nucleotide triphosphate hydrolases"/>
    <property type="match status" value="1"/>
</dbReference>
<evidence type="ECO:0000256" key="1">
    <source>
        <dbReference type="SAM" id="MobiDB-lite"/>
    </source>
</evidence>
<gene>
    <name evidence="2" type="ORF">MMAGJ_78130</name>
</gene>
<dbReference type="Proteomes" id="UP000465622">
    <property type="component" value="Chromosome"/>
</dbReference>
<protein>
    <submittedName>
        <fullName evidence="2">Uncharacterized protein</fullName>
    </submittedName>
</protein>
<feature type="region of interest" description="Disordered" evidence="1">
    <location>
        <begin position="206"/>
        <end position="257"/>
    </location>
</feature>
<proteinExistence type="predicted"/>
<evidence type="ECO:0000313" key="3">
    <source>
        <dbReference type="Proteomes" id="UP000465622"/>
    </source>
</evidence>
<dbReference type="EMBL" id="AP022567">
    <property type="protein sequence ID" value="BBX38531.1"/>
    <property type="molecule type" value="Genomic_DNA"/>
</dbReference>
<sequence>MLDEFGLMKSEINDLDKKDALITFMDDLAKIIKVGREARIVLLLAAQDVYADTIPVALQNQFGLAVLLGVPGERTIQGDFVPERLRDTARRIGARLVRPGAAMYIERETEGVIEVQTPYNYSPGSTPLTAALTDEQRAVWADAKSRAEALPWFYPRLGINATPGWEKSGTPAIVDTELVVMTDRNGNLLPGAEKFDPMDETFVGAGGTSTVKPRPRMWDHDNDPSTPEVPVTADPAAPNSDKVSSIQGEQIRAGGDL</sequence>